<evidence type="ECO:0000256" key="10">
    <source>
        <dbReference type="PIRSR" id="PIRSR500134-3"/>
    </source>
</evidence>
<evidence type="ECO:0000313" key="13">
    <source>
        <dbReference type="Proteomes" id="UP000271031"/>
    </source>
</evidence>
<dbReference type="EMBL" id="RHHQ01000025">
    <property type="protein sequence ID" value="RNB80096.1"/>
    <property type="molecule type" value="Genomic_DNA"/>
</dbReference>
<comment type="pathway">
    <text evidence="1">Nucleotide-sugar biosynthesis; UDP-alpha-D-glucuronate biosynthesis; UDP-alpha-D-glucuronate from UDP-alpha-D-glucose: step 1/1.</text>
</comment>
<dbReference type="InterPro" id="IPR036291">
    <property type="entry name" value="NAD(P)-bd_dom_sf"/>
</dbReference>
<sequence length="433" mass="46678">MKISVIGTGYVGLTTAVSFALMGHDVIGIDIDQTKVARLQKGEAGIYEPNLEKELQNMLALGKVSFSSSLEAGILSSRAIFVCVGTPPLPDGSADLSALNQVLSSIKERVKATAGASNVTRVVVIKSTVPVGTNDHIARQFADVPELLVASNPEFLREGSALHDSLHPSRIVLGTEEPQALAILEELYASLVCERVRTTRANAEMIKYGSNAFLATKISFMNELARLSAELGADITEVARGMGLDSRIGPYFLGAGLGYGGSCFPKDTSALSELGAQHGVDMPLLKQVQQVNELQPVWFVEQLKKLLPTLAGLKIALLGLSFKPQTDDMREAASLRLIPLLLREGAVLSAYDPLCNEKVRKLYPDLDFADNPYQALAGADAGVLVTEWEQCVKLDFTRVKSTLRQPFLFDGRNAWDKRAAIDAGLTYMGVGRS</sequence>
<evidence type="ECO:0000259" key="11">
    <source>
        <dbReference type="SMART" id="SM00984"/>
    </source>
</evidence>
<dbReference type="InterPro" id="IPR008927">
    <property type="entry name" value="6-PGluconate_DH-like_C_sf"/>
</dbReference>
<evidence type="ECO:0000256" key="6">
    <source>
        <dbReference type="ARBA" id="ARBA00047473"/>
    </source>
</evidence>
<dbReference type="Pfam" id="PF03721">
    <property type="entry name" value="UDPG_MGDP_dh_N"/>
    <property type="match status" value="1"/>
</dbReference>
<feature type="binding site" evidence="10">
    <location>
        <position position="158"/>
    </location>
    <ligand>
        <name>NAD(+)</name>
        <dbReference type="ChEBI" id="CHEBI:57540"/>
    </ligand>
</feature>
<dbReference type="Gene3D" id="3.40.50.720">
    <property type="entry name" value="NAD(P)-binding Rossmann-like Domain"/>
    <property type="match status" value="2"/>
</dbReference>
<dbReference type="InterPro" id="IPR014026">
    <property type="entry name" value="UDP-Glc/GDP-Man_DH_dimer"/>
</dbReference>
<protein>
    <recommendedName>
        <fullName evidence="3 7">UDP-glucose 6-dehydrogenase</fullName>
        <ecNumber evidence="3 7">1.1.1.22</ecNumber>
    </recommendedName>
</protein>
<dbReference type="InterPro" id="IPR001732">
    <property type="entry name" value="UDP-Glc/GDP-Man_DH_N"/>
</dbReference>
<evidence type="ECO:0000256" key="3">
    <source>
        <dbReference type="ARBA" id="ARBA00012954"/>
    </source>
</evidence>
<accession>A0A3M8CW94</accession>
<keyword evidence="5 7" id="KW-0520">NAD</keyword>
<feature type="binding site" evidence="10">
    <location>
        <position position="30"/>
    </location>
    <ligand>
        <name>NAD(+)</name>
        <dbReference type="ChEBI" id="CHEBI:57540"/>
    </ligand>
</feature>
<dbReference type="PANTHER" id="PTHR43750:SF3">
    <property type="entry name" value="UDP-GLUCOSE 6-DEHYDROGENASE TUAD"/>
    <property type="match status" value="1"/>
</dbReference>
<proteinExistence type="inferred from homology"/>
<comment type="similarity">
    <text evidence="2 7">Belongs to the UDP-glucose/GDP-mannose dehydrogenase family.</text>
</comment>
<organism evidence="12 13">
    <name type="scientific">Brevibacillus fluminis</name>
    <dbReference type="NCBI Taxonomy" id="511487"/>
    <lineage>
        <taxon>Bacteria</taxon>
        <taxon>Bacillati</taxon>
        <taxon>Bacillota</taxon>
        <taxon>Bacilli</taxon>
        <taxon>Bacillales</taxon>
        <taxon>Paenibacillaceae</taxon>
        <taxon>Brevibacillus</taxon>
    </lineage>
</organism>
<feature type="binding site" evidence="10">
    <location>
        <position position="86"/>
    </location>
    <ligand>
        <name>NAD(+)</name>
        <dbReference type="ChEBI" id="CHEBI:57540"/>
    </ligand>
</feature>
<evidence type="ECO:0000256" key="8">
    <source>
        <dbReference type="PIRSR" id="PIRSR500134-1"/>
    </source>
</evidence>
<dbReference type="RefSeq" id="WP_122921080.1">
    <property type="nucleotide sequence ID" value="NZ_RHHQ01000025.1"/>
</dbReference>
<dbReference type="Gene3D" id="1.20.5.100">
    <property type="entry name" value="Cytochrome c1, transmembrane anchor, C-terminal"/>
    <property type="match status" value="1"/>
</dbReference>
<reference evidence="12 13" key="1">
    <citation type="submission" date="2018-10" db="EMBL/GenBank/DDBJ databases">
        <title>Phylogenomics of Brevibacillus.</title>
        <authorList>
            <person name="Dunlap C."/>
        </authorList>
    </citation>
    <scope>NUCLEOTIDE SEQUENCE [LARGE SCALE GENOMIC DNA]</scope>
    <source>
        <strain evidence="12 13">JCM 15716</strain>
    </source>
</reference>
<dbReference type="InterPro" id="IPR036220">
    <property type="entry name" value="UDP-Glc/GDP-Man_DH_C_sf"/>
</dbReference>
<dbReference type="PIRSF" id="PIRSF000124">
    <property type="entry name" value="UDPglc_GDPman_dh"/>
    <property type="match status" value="1"/>
</dbReference>
<dbReference type="SUPFAM" id="SSF48179">
    <property type="entry name" value="6-phosphogluconate dehydrogenase C-terminal domain-like"/>
    <property type="match status" value="1"/>
</dbReference>
<evidence type="ECO:0000256" key="1">
    <source>
        <dbReference type="ARBA" id="ARBA00004701"/>
    </source>
</evidence>
<dbReference type="Pfam" id="PF00984">
    <property type="entry name" value="UDPG_MGDP_dh"/>
    <property type="match status" value="1"/>
</dbReference>
<dbReference type="SUPFAM" id="SSF52413">
    <property type="entry name" value="UDP-glucose/GDP-mannose dehydrogenase C-terminal domain"/>
    <property type="match status" value="1"/>
</dbReference>
<dbReference type="InterPro" id="IPR017476">
    <property type="entry name" value="UDP-Glc/GDP-Man"/>
</dbReference>
<dbReference type="InterPro" id="IPR014027">
    <property type="entry name" value="UDP-Glc/GDP-Man_DH_C"/>
</dbReference>
<evidence type="ECO:0000313" key="12">
    <source>
        <dbReference type="EMBL" id="RNB80096.1"/>
    </source>
</evidence>
<comment type="catalytic activity">
    <reaction evidence="6 7">
        <text>UDP-alpha-D-glucose + 2 NAD(+) + H2O = UDP-alpha-D-glucuronate + 2 NADH + 3 H(+)</text>
        <dbReference type="Rhea" id="RHEA:23596"/>
        <dbReference type="ChEBI" id="CHEBI:15377"/>
        <dbReference type="ChEBI" id="CHEBI:15378"/>
        <dbReference type="ChEBI" id="CHEBI:57540"/>
        <dbReference type="ChEBI" id="CHEBI:57945"/>
        <dbReference type="ChEBI" id="CHEBI:58052"/>
        <dbReference type="ChEBI" id="CHEBI:58885"/>
        <dbReference type="EC" id="1.1.1.22"/>
    </reaction>
</comment>
<evidence type="ECO:0000256" key="9">
    <source>
        <dbReference type="PIRSR" id="PIRSR500134-2"/>
    </source>
</evidence>
<dbReference type="PANTHER" id="PTHR43750">
    <property type="entry name" value="UDP-GLUCOSE 6-DEHYDROGENASE TUAD"/>
    <property type="match status" value="1"/>
</dbReference>
<feature type="domain" description="UDP-glucose/GDP-mannose dehydrogenase C-terminal" evidence="11">
    <location>
        <begin position="316"/>
        <end position="417"/>
    </location>
</feature>
<dbReference type="GO" id="GO:0000271">
    <property type="term" value="P:polysaccharide biosynthetic process"/>
    <property type="evidence" value="ECO:0007669"/>
    <property type="project" value="InterPro"/>
</dbReference>
<feature type="binding site" evidence="10">
    <location>
        <position position="128"/>
    </location>
    <ligand>
        <name>NAD(+)</name>
        <dbReference type="ChEBI" id="CHEBI:57540"/>
    </ligand>
</feature>
<dbReference type="SUPFAM" id="SSF51735">
    <property type="entry name" value="NAD(P)-binding Rossmann-fold domains"/>
    <property type="match status" value="1"/>
</dbReference>
<dbReference type="OrthoDB" id="9803238at2"/>
<feature type="binding site" evidence="10">
    <location>
        <position position="330"/>
    </location>
    <ligand>
        <name>NAD(+)</name>
        <dbReference type="ChEBI" id="CHEBI:57540"/>
    </ligand>
</feature>
<dbReference type="Proteomes" id="UP000271031">
    <property type="component" value="Unassembled WGS sequence"/>
</dbReference>
<dbReference type="GO" id="GO:0003979">
    <property type="term" value="F:UDP-glucose 6-dehydrogenase activity"/>
    <property type="evidence" value="ECO:0007669"/>
    <property type="project" value="UniProtKB-EC"/>
</dbReference>
<feature type="binding site" evidence="9">
    <location>
        <position position="260"/>
    </location>
    <ligand>
        <name>substrate</name>
    </ligand>
</feature>
<comment type="caution">
    <text evidence="12">The sequence shown here is derived from an EMBL/GenBank/DDBJ whole genome shotgun (WGS) entry which is preliminary data.</text>
</comment>
<feature type="binding site" evidence="10">
    <location>
        <position position="35"/>
    </location>
    <ligand>
        <name>NAD(+)</name>
        <dbReference type="ChEBI" id="CHEBI:57540"/>
    </ligand>
</feature>
<evidence type="ECO:0000256" key="5">
    <source>
        <dbReference type="ARBA" id="ARBA00023027"/>
    </source>
</evidence>
<dbReference type="PIRSF" id="PIRSF500134">
    <property type="entry name" value="UDPglc_DH_bac"/>
    <property type="match status" value="1"/>
</dbReference>
<dbReference type="Pfam" id="PF03720">
    <property type="entry name" value="UDPG_MGDP_dh_C"/>
    <property type="match status" value="1"/>
</dbReference>
<feature type="binding site" evidence="9">
    <location>
        <position position="207"/>
    </location>
    <ligand>
        <name>substrate</name>
    </ligand>
</feature>
<gene>
    <name evidence="12" type="ORF">EDM56_27165</name>
</gene>
<dbReference type="GO" id="GO:0006065">
    <property type="term" value="P:UDP-glucuronate biosynthetic process"/>
    <property type="evidence" value="ECO:0007669"/>
    <property type="project" value="UniProtKB-UniPathway"/>
</dbReference>
<feature type="binding site" evidence="9">
    <location>
        <begin position="252"/>
        <end position="256"/>
    </location>
    <ligand>
        <name>substrate</name>
    </ligand>
</feature>
<feature type="active site" description="Nucleophile" evidence="8">
    <location>
        <position position="263"/>
    </location>
</feature>
<evidence type="ECO:0000256" key="2">
    <source>
        <dbReference type="ARBA" id="ARBA00006601"/>
    </source>
</evidence>
<dbReference type="AlphaFoldDB" id="A0A3M8CW94"/>
<dbReference type="UniPathway" id="UPA00038">
    <property type="reaction ID" value="UER00491"/>
</dbReference>
<feature type="binding site" evidence="9">
    <location>
        <position position="323"/>
    </location>
    <ligand>
        <name>substrate</name>
    </ligand>
</feature>
<dbReference type="InterPro" id="IPR028357">
    <property type="entry name" value="UDPglc_DH_bac"/>
</dbReference>
<feature type="binding site" evidence="10">
    <location>
        <position position="266"/>
    </location>
    <ligand>
        <name>NAD(+)</name>
        <dbReference type="ChEBI" id="CHEBI:57540"/>
    </ligand>
</feature>
<dbReference type="NCBIfam" id="TIGR03026">
    <property type="entry name" value="NDP-sugDHase"/>
    <property type="match status" value="1"/>
</dbReference>
<dbReference type="SMART" id="SM00984">
    <property type="entry name" value="UDPG_MGDP_dh_C"/>
    <property type="match status" value="1"/>
</dbReference>
<dbReference type="EC" id="1.1.1.22" evidence="3 7"/>
<keyword evidence="4 7" id="KW-0560">Oxidoreductase</keyword>
<keyword evidence="13" id="KW-1185">Reference proteome</keyword>
<dbReference type="GO" id="GO:0051287">
    <property type="term" value="F:NAD binding"/>
    <property type="evidence" value="ECO:0007669"/>
    <property type="project" value="InterPro"/>
</dbReference>
<name>A0A3M8CW94_9BACL</name>
<feature type="binding site" evidence="9">
    <location>
        <begin position="155"/>
        <end position="158"/>
    </location>
    <ligand>
        <name>substrate</name>
    </ligand>
</feature>
<evidence type="ECO:0000256" key="7">
    <source>
        <dbReference type="PIRNR" id="PIRNR000124"/>
    </source>
</evidence>
<evidence type="ECO:0000256" key="4">
    <source>
        <dbReference type="ARBA" id="ARBA00023002"/>
    </source>
</evidence>